<dbReference type="EMBL" id="AJTX02000004">
    <property type="protein sequence ID" value="KKI99651.1"/>
    <property type="molecule type" value="Genomic_DNA"/>
</dbReference>
<evidence type="ECO:0000313" key="1">
    <source>
        <dbReference type="EMBL" id="KKI99651.1"/>
    </source>
</evidence>
<dbReference type="Gene3D" id="3.40.1350.10">
    <property type="match status" value="1"/>
</dbReference>
<dbReference type="CDD" id="cd22366">
    <property type="entry name" value="XisH-like"/>
    <property type="match status" value="1"/>
</dbReference>
<accession>A0A0M2PZ30</accession>
<comment type="caution">
    <text evidence="1">The sequence shown here is derived from an EMBL/GenBank/DDBJ whole genome shotgun (WGS) entry which is preliminary data.</text>
</comment>
<name>A0A0M2PZ30_PROHO</name>
<evidence type="ECO:0000313" key="2">
    <source>
        <dbReference type="Proteomes" id="UP000034681"/>
    </source>
</evidence>
<organism evidence="1 2">
    <name type="scientific">Prochlorothrix hollandica PCC 9006 = CALU 1027</name>
    <dbReference type="NCBI Taxonomy" id="317619"/>
    <lineage>
        <taxon>Bacteria</taxon>
        <taxon>Bacillati</taxon>
        <taxon>Cyanobacteriota</taxon>
        <taxon>Cyanophyceae</taxon>
        <taxon>Prochlorotrichales</taxon>
        <taxon>Prochlorotrichaceae</taxon>
        <taxon>Prochlorothrix</taxon>
    </lineage>
</organism>
<dbReference type="SUPFAM" id="SSF52980">
    <property type="entry name" value="Restriction endonuclease-like"/>
    <property type="match status" value="1"/>
</dbReference>
<protein>
    <submittedName>
        <fullName evidence="1">Fatty-acid oxidation protein subunit alpha</fullName>
    </submittedName>
</protein>
<sequence>MMAKDIIHHRVRTALEKDGWEITDDPLYLNVAEIEVYIDLGAERLLGAEKGDRKIAVEIKTFLNPSALSEFHTVLGQCLNYRLALKLEGSDRTLYLAIPQEAWSTFFRREFAKLAIAEHQLQLIIIDLAQEEIVEWSP</sequence>
<gene>
    <name evidence="1" type="ORF">PROH_07080</name>
</gene>
<dbReference type="RefSeq" id="WP_016923155.1">
    <property type="nucleotide sequence ID" value="NZ_KB235933.1"/>
</dbReference>
<dbReference type="InterPro" id="IPR011335">
    <property type="entry name" value="Restrct_endonuc-II-like"/>
</dbReference>
<dbReference type="Pfam" id="PF08814">
    <property type="entry name" value="XisH"/>
    <property type="match status" value="1"/>
</dbReference>
<reference evidence="1" key="1">
    <citation type="submission" date="2012-04" db="EMBL/GenBank/DDBJ databases">
        <authorList>
            <person name="Borisov I.G."/>
            <person name="Ivanikova N.V."/>
            <person name="Pinevich A.V."/>
        </authorList>
    </citation>
    <scope>NUCLEOTIDE SEQUENCE</scope>
    <source>
        <strain evidence="1">CALU 1027</strain>
    </source>
</reference>
<dbReference type="OrthoDB" id="456752at2"/>
<dbReference type="GO" id="GO:0003676">
    <property type="term" value="F:nucleic acid binding"/>
    <property type="evidence" value="ECO:0007669"/>
    <property type="project" value="InterPro"/>
</dbReference>
<dbReference type="AlphaFoldDB" id="A0A0M2PZ30"/>
<dbReference type="Proteomes" id="UP000034681">
    <property type="component" value="Unassembled WGS sequence"/>
</dbReference>
<dbReference type="InterPro" id="IPR014919">
    <property type="entry name" value="XisH"/>
</dbReference>
<keyword evidence="2" id="KW-1185">Reference proteome</keyword>
<dbReference type="InterPro" id="IPR011856">
    <property type="entry name" value="tRNA_endonuc-like_dom_sf"/>
</dbReference>
<proteinExistence type="predicted"/>
<dbReference type="eggNOG" id="ENOG502ZTX9">
    <property type="taxonomic scope" value="Bacteria"/>
</dbReference>
<dbReference type="STRING" id="317619.GCA_000332315_00150"/>